<dbReference type="RefSeq" id="WP_221431422.1">
    <property type="nucleotide sequence ID" value="NZ_CP081294.1"/>
</dbReference>
<protein>
    <submittedName>
        <fullName evidence="2">Uncharacterized protein</fullName>
    </submittedName>
</protein>
<accession>A0ABX9A374</accession>
<feature type="chain" id="PRO_5047152927" evidence="1">
    <location>
        <begin position="23"/>
        <end position="144"/>
    </location>
</feature>
<dbReference type="EMBL" id="CP081294">
    <property type="protein sequence ID" value="QZD95693.1"/>
    <property type="molecule type" value="Genomic_DNA"/>
</dbReference>
<dbReference type="Proteomes" id="UP000824321">
    <property type="component" value="Chromosome"/>
</dbReference>
<feature type="signal peptide" evidence="1">
    <location>
        <begin position="1"/>
        <end position="22"/>
    </location>
</feature>
<reference evidence="2 3" key="1">
    <citation type="submission" date="2021-08" db="EMBL/GenBank/DDBJ databases">
        <title>Comparative Genomics Analysis of the Genus Qipengyuania Reveals Extensive Genetic Diversity and Metabolic Versatility, Including the Description of Fifteen Novel Species.</title>
        <authorList>
            <person name="Liu Y."/>
        </authorList>
    </citation>
    <scope>NUCLEOTIDE SEQUENCE [LARGE SCALE GENOMIC DNA]</scope>
    <source>
        <strain evidence="2 3">1NDH1</strain>
    </source>
</reference>
<organism evidence="2 3">
    <name type="scientific">Qipengyuania gelatinilytica</name>
    <dbReference type="NCBI Taxonomy" id="2867231"/>
    <lineage>
        <taxon>Bacteria</taxon>
        <taxon>Pseudomonadati</taxon>
        <taxon>Pseudomonadota</taxon>
        <taxon>Alphaproteobacteria</taxon>
        <taxon>Sphingomonadales</taxon>
        <taxon>Erythrobacteraceae</taxon>
        <taxon>Qipengyuania</taxon>
    </lineage>
</organism>
<keyword evidence="1" id="KW-0732">Signal</keyword>
<name>A0ABX9A374_9SPHN</name>
<keyword evidence="3" id="KW-1185">Reference proteome</keyword>
<evidence type="ECO:0000313" key="3">
    <source>
        <dbReference type="Proteomes" id="UP000824321"/>
    </source>
</evidence>
<proteinExistence type="predicted"/>
<evidence type="ECO:0000256" key="1">
    <source>
        <dbReference type="SAM" id="SignalP"/>
    </source>
</evidence>
<sequence>MKKLVLAVAAIGLAIPAAPAFADNHEEPVLAELDWYRINLMKWKPGKGERAHEIIEMFQKVDEALGQSGVIDFHMATGEWDSIVALPMRQGIAAMGWSENPEGKKWEAEFIRQAGGEDKAKAIWEEFDSLIARQQRHIGHIDRD</sequence>
<gene>
    <name evidence="2" type="ORF">K3136_02910</name>
</gene>
<evidence type="ECO:0000313" key="2">
    <source>
        <dbReference type="EMBL" id="QZD95693.1"/>
    </source>
</evidence>